<name>A0AB34JQP9_PRYPA</name>
<sequence>MAAVCFNRRTLKVPYHNKADGFMAALVLALNQVKFCEIHYCRPSIEWGPFPSCKYAGVRYPGRTPFFEKARGPNAFEYYFRPLCENPPSQLAAPKLTCEQREQVHRVLPWAVRTYYYGRNDPQSSSPTNGSWAEFNEQWYRKQRTEGARLVSKYLRLQPSIEARLEQLSVSLLGRAGGPSRRPNGVTLPRSPTLGVHLRGTDKGKYIQTAGSGRQVLPSEYIPYVHAFLEAHPNGSVFVATDSPSFLSEVQERWPQSRVRYQREVLRMETNIAFSAGKHSNYRKGEEVLLDMLLLSRCDFLLHAASGVAEFAIYFNPKLHHNSVHLQYTLGRQEPSWAPTIKLRAESKLRKRRKKRHRKQSMDE</sequence>
<dbReference type="Pfam" id="PF19745">
    <property type="entry name" value="FUT8_N_cat"/>
    <property type="match status" value="1"/>
</dbReference>
<dbReference type="EMBL" id="JBGBPQ010000005">
    <property type="protein sequence ID" value="KAL1524339.1"/>
    <property type="molecule type" value="Genomic_DNA"/>
</dbReference>
<dbReference type="Proteomes" id="UP001515480">
    <property type="component" value="Unassembled WGS sequence"/>
</dbReference>
<dbReference type="Gene3D" id="3.40.50.11350">
    <property type="match status" value="1"/>
</dbReference>
<dbReference type="PANTHER" id="PTHR13132">
    <property type="entry name" value="ALPHA- 1,6 -FUCOSYLTRANSFERASE"/>
    <property type="match status" value="1"/>
</dbReference>
<evidence type="ECO:0000313" key="2">
    <source>
        <dbReference type="EMBL" id="KAL1524339.1"/>
    </source>
</evidence>
<gene>
    <name evidence="2" type="ORF">AB1Y20_019237</name>
</gene>
<feature type="domain" description="Alpha-(1,6)-fucosyltransferase N- and catalytic" evidence="1">
    <location>
        <begin position="190"/>
        <end position="302"/>
    </location>
</feature>
<comment type="caution">
    <text evidence="2">The sequence shown here is derived from an EMBL/GenBank/DDBJ whole genome shotgun (WGS) entry which is preliminary data.</text>
</comment>
<dbReference type="GO" id="GO:0046921">
    <property type="term" value="F:alpha-(1-&gt;6)-fucosyltransferase activity"/>
    <property type="evidence" value="ECO:0007669"/>
    <property type="project" value="TreeGrafter"/>
</dbReference>
<organism evidence="2 3">
    <name type="scientific">Prymnesium parvum</name>
    <name type="common">Toxic golden alga</name>
    <dbReference type="NCBI Taxonomy" id="97485"/>
    <lineage>
        <taxon>Eukaryota</taxon>
        <taxon>Haptista</taxon>
        <taxon>Haptophyta</taxon>
        <taxon>Prymnesiophyceae</taxon>
        <taxon>Prymnesiales</taxon>
        <taxon>Prymnesiaceae</taxon>
        <taxon>Prymnesium</taxon>
    </lineage>
</organism>
<dbReference type="GO" id="GO:0006487">
    <property type="term" value="P:protein N-linked glycosylation"/>
    <property type="evidence" value="ECO:0007669"/>
    <property type="project" value="TreeGrafter"/>
</dbReference>
<dbReference type="AlphaFoldDB" id="A0AB34JQP9"/>
<evidence type="ECO:0000313" key="3">
    <source>
        <dbReference type="Proteomes" id="UP001515480"/>
    </source>
</evidence>
<reference evidence="2 3" key="1">
    <citation type="journal article" date="2024" name="Science">
        <title>Giant polyketide synthase enzymes in the biosynthesis of giant marine polyether toxins.</title>
        <authorList>
            <person name="Fallon T.R."/>
            <person name="Shende V.V."/>
            <person name="Wierzbicki I.H."/>
            <person name="Pendleton A.L."/>
            <person name="Watervoot N.F."/>
            <person name="Auber R.P."/>
            <person name="Gonzalez D.J."/>
            <person name="Wisecaver J.H."/>
            <person name="Moore B.S."/>
        </authorList>
    </citation>
    <scope>NUCLEOTIDE SEQUENCE [LARGE SCALE GENOMIC DNA]</scope>
    <source>
        <strain evidence="2 3">12B1</strain>
    </source>
</reference>
<protein>
    <recommendedName>
        <fullName evidence="1">Alpha-(1,6)-fucosyltransferase N- and catalytic domain-containing protein</fullName>
    </recommendedName>
</protein>
<accession>A0AB34JQP9</accession>
<dbReference type="PANTHER" id="PTHR13132:SF29">
    <property type="entry name" value="ALPHA-(1,6)-FUCOSYLTRANSFERASE"/>
    <property type="match status" value="1"/>
</dbReference>
<evidence type="ECO:0000259" key="1">
    <source>
        <dbReference type="Pfam" id="PF19745"/>
    </source>
</evidence>
<keyword evidence="3" id="KW-1185">Reference proteome</keyword>
<dbReference type="InterPro" id="IPR045573">
    <property type="entry name" value="Fut8_N_cat"/>
</dbReference>
<proteinExistence type="predicted"/>